<evidence type="ECO:0000313" key="3">
    <source>
        <dbReference type="Proteomes" id="UP000321638"/>
    </source>
</evidence>
<keyword evidence="3" id="KW-1185">Reference proteome</keyword>
<dbReference type="OrthoDB" id="9814496at2"/>
<proteinExistence type="predicted"/>
<feature type="domain" description="HTH marR-type" evidence="1">
    <location>
        <begin position="36"/>
        <end position="167"/>
    </location>
</feature>
<organism evidence="2 3">
    <name type="scientific">Vineibacter terrae</name>
    <dbReference type="NCBI Taxonomy" id="2586908"/>
    <lineage>
        <taxon>Bacteria</taxon>
        <taxon>Pseudomonadati</taxon>
        <taxon>Pseudomonadota</taxon>
        <taxon>Alphaproteobacteria</taxon>
        <taxon>Hyphomicrobiales</taxon>
        <taxon>Vineibacter</taxon>
    </lineage>
</organism>
<protein>
    <submittedName>
        <fullName evidence="2">Winged helix-turn-helix transcriptional regulator</fullName>
    </submittedName>
</protein>
<reference evidence="2 3" key="1">
    <citation type="submission" date="2019-06" db="EMBL/GenBank/DDBJ databases">
        <title>New taxonomy in bacterial strain CC-CFT640, isolated from vineyard.</title>
        <authorList>
            <person name="Lin S.-Y."/>
            <person name="Tsai C.-F."/>
            <person name="Young C.-C."/>
        </authorList>
    </citation>
    <scope>NUCLEOTIDE SEQUENCE [LARGE SCALE GENOMIC DNA]</scope>
    <source>
        <strain evidence="2 3">CC-CFT640</strain>
    </source>
</reference>
<sequence>MDTQADRATTAHRSARDERRVVRPPIDLGEQRYRVERQIGYLLRRAHQRASAIFQEQIGDPNITPTQFSSLVKLHEDGEVSQNQLGRLVGMDKATTQGVMRRLKTRNLVSARADPGDARRTLLRLTAEGDRLVQRLIIAGPRVTTETLKPLNPDEQRQLVNLLARIA</sequence>
<dbReference type="GO" id="GO:0003700">
    <property type="term" value="F:DNA-binding transcription factor activity"/>
    <property type="evidence" value="ECO:0007669"/>
    <property type="project" value="InterPro"/>
</dbReference>
<name>A0A5C8PCK1_9HYPH</name>
<dbReference type="PANTHER" id="PTHR33164:SF95">
    <property type="entry name" value="TRANSCRIPTIONAL REGULATOR"/>
    <property type="match status" value="1"/>
</dbReference>
<evidence type="ECO:0000259" key="1">
    <source>
        <dbReference type="PROSITE" id="PS50995"/>
    </source>
</evidence>
<dbReference type="EMBL" id="VDUZ01000050">
    <property type="protein sequence ID" value="TXL71012.1"/>
    <property type="molecule type" value="Genomic_DNA"/>
</dbReference>
<dbReference type="AlphaFoldDB" id="A0A5C8PCK1"/>
<dbReference type="Pfam" id="PF01047">
    <property type="entry name" value="MarR"/>
    <property type="match status" value="1"/>
</dbReference>
<evidence type="ECO:0000313" key="2">
    <source>
        <dbReference type="EMBL" id="TXL71012.1"/>
    </source>
</evidence>
<dbReference type="InterPro" id="IPR000835">
    <property type="entry name" value="HTH_MarR-typ"/>
</dbReference>
<gene>
    <name evidence="2" type="ORF">FHP25_32040</name>
</gene>
<dbReference type="PROSITE" id="PS50995">
    <property type="entry name" value="HTH_MARR_2"/>
    <property type="match status" value="1"/>
</dbReference>
<accession>A0A5C8PCK1</accession>
<dbReference type="InterPro" id="IPR036390">
    <property type="entry name" value="WH_DNA-bd_sf"/>
</dbReference>
<dbReference type="PRINTS" id="PR00598">
    <property type="entry name" value="HTHMARR"/>
</dbReference>
<dbReference type="GO" id="GO:0006950">
    <property type="term" value="P:response to stress"/>
    <property type="evidence" value="ECO:0007669"/>
    <property type="project" value="TreeGrafter"/>
</dbReference>
<dbReference type="InterPro" id="IPR039422">
    <property type="entry name" value="MarR/SlyA-like"/>
</dbReference>
<dbReference type="Gene3D" id="1.10.10.10">
    <property type="entry name" value="Winged helix-like DNA-binding domain superfamily/Winged helix DNA-binding domain"/>
    <property type="match status" value="1"/>
</dbReference>
<dbReference type="InterPro" id="IPR036388">
    <property type="entry name" value="WH-like_DNA-bd_sf"/>
</dbReference>
<dbReference type="SMART" id="SM00347">
    <property type="entry name" value="HTH_MARR"/>
    <property type="match status" value="1"/>
</dbReference>
<comment type="caution">
    <text evidence="2">The sequence shown here is derived from an EMBL/GenBank/DDBJ whole genome shotgun (WGS) entry which is preliminary data.</text>
</comment>
<dbReference type="SUPFAM" id="SSF46785">
    <property type="entry name" value="Winged helix' DNA-binding domain"/>
    <property type="match status" value="1"/>
</dbReference>
<dbReference type="PANTHER" id="PTHR33164">
    <property type="entry name" value="TRANSCRIPTIONAL REGULATOR, MARR FAMILY"/>
    <property type="match status" value="1"/>
</dbReference>
<dbReference type="Proteomes" id="UP000321638">
    <property type="component" value="Unassembled WGS sequence"/>
</dbReference>